<comment type="caution">
    <text evidence="1">The sequence shown here is derived from an EMBL/GenBank/DDBJ whole genome shotgun (WGS) entry which is preliminary data.</text>
</comment>
<gene>
    <name evidence="1" type="ORF">O181_007949</name>
</gene>
<evidence type="ECO:0000313" key="1">
    <source>
        <dbReference type="EMBL" id="MBW0468234.1"/>
    </source>
</evidence>
<dbReference type="OrthoDB" id="9995210at2759"/>
<dbReference type="Proteomes" id="UP000765509">
    <property type="component" value="Unassembled WGS sequence"/>
</dbReference>
<name>A0A9Q3GIE1_9BASI</name>
<keyword evidence="2" id="KW-1185">Reference proteome</keyword>
<organism evidence="1 2">
    <name type="scientific">Austropuccinia psidii MF-1</name>
    <dbReference type="NCBI Taxonomy" id="1389203"/>
    <lineage>
        <taxon>Eukaryota</taxon>
        <taxon>Fungi</taxon>
        <taxon>Dikarya</taxon>
        <taxon>Basidiomycota</taxon>
        <taxon>Pucciniomycotina</taxon>
        <taxon>Pucciniomycetes</taxon>
        <taxon>Pucciniales</taxon>
        <taxon>Sphaerophragmiaceae</taxon>
        <taxon>Austropuccinia</taxon>
    </lineage>
</organism>
<evidence type="ECO:0000313" key="2">
    <source>
        <dbReference type="Proteomes" id="UP000765509"/>
    </source>
</evidence>
<reference evidence="1" key="1">
    <citation type="submission" date="2021-03" db="EMBL/GenBank/DDBJ databases">
        <title>Draft genome sequence of rust myrtle Austropuccinia psidii MF-1, a brazilian biotype.</title>
        <authorList>
            <person name="Quecine M.C."/>
            <person name="Pachon D.M.R."/>
            <person name="Bonatelli M.L."/>
            <person name="Correr F.H."/>
            <person name="Franceschini L.M."/>
            <person name="Leite T.F."/>
            <person name="Margarido G.R.A."/>
            <person name="Almeida C.A."/>
            <person name="Ferrarezi J.A."/>
            <person name="Labate C.A."/>
        </authorList>
    </citation>
    <scope>NUCLEOTIDE SEQUENCE</scope>
    <source>
        <strain evidence="1">MF-1</strain>
    </source>
</reference>
<accession>A0A9Q3GIE1</accession>
<sequence length="253" mass="28042">MPQLLAFYVLHMLPEPGRHVYTAVFHAIKVLTKIPTVDEVFREVELDIVCRVDNEDESNLALKVSEKPKRQLCSKGKHNPLAPHSEQECFQLYPEKRDAYHRRCNNHKVGTALTVCNLVSSLPTLDSGTPNTITPFKQLFLKTRASEEKLLAANGSNMDFLAKGTFQVATTEGNLKISNALLFPSTASTLIVMGPFLNEGAVLRGYTGGADLFNKEGKLLLKTQLLNNILVIDTARVKSTNTVSSENLLLLHK</sequence>
<protein>
    <submittedName>
        <fullName evidence="1">Uncharacterized protein</fullName>
    </submittedName>
</protein>
<proteinExistence type="predicted"/>
<dbReference type="EMBL" id="AVOT02001803">
    <property type="protein sequence ID" value="MBW0468234.1"/>
    <property type="molecule type" value="Genomic_DNA"/>
</dbReference>
<dbReference type="AlphaFoldDB" id="A0A9Q3GIE1"/>